<evidence type="ECO:0000259" key="4">
    <source>
        <dbReference type="Pfam" id="PF13947"/>
    </source>
</evidence>
<protein>
    <recommendedName>
        <fullName evidence="4">Wall-associated receptor kinase galacturonan-binding domain-containing protein</fullName>
    </recommendedName>
</protein>
<comment type="caution">
    <text evidence="5">The sequence shown here is derived from an EMBL/GenBank/DDBJ whole genome shotgun (WGS) entry which is preliminary data.</text>
</comment>
<keyword evidence="2 3" id="KW-0732">Signal</keyword>
<dbReference type="EMBL" id="JASCZI010060750">
    <property type="protein sequence ID" value="MED6135767.1"/>
    <property type="molecule type" value="Genomic_DNA"/>
</dbReference>
<evidence type="ECO:0000256" key="2">
    <source>
        <dbReference type="ARBA" id="ARBA00022729"/>
    </source>
</evidence>
<evidence type="ECO:0000313" key="5">
    <source>
        <dbReference type="EMBL" id="MED6135767.1"/>
    </source>
</evidence>
<gene>
    <name evidence="5" type="ORF">PIB30_049657</name>
</gene>
<evidence type="ECO:0000256" key="3">
    <source>
        <dbReference type="SAM" id="SignalP"/>
    </source>
</evidence>
<sequence>MRSRKGLSFSRLKFLLLIITVALPLQTCVAEHHNRTCSPSSCGKLTNITHPFRLKGDPANCGHPDYELSCENNITLLNLFPGKSYRVQAINYNNFTIRLIDPAISQNDCSTLPRYSLSSSNFTAYNYYLVGGNHETITQERIFLNGSTQEFSEVRMFEHVLFLECSNPVRDDPRYVHTAPCIKQEGSDNNVYAVLGDLAVGELRDDCRGKLISPSSFLVPPRSSDDSTFIQQNMSYSEIHRELSYGFYLSWLLDFICQETCGIQKLCSFNEIYQNITCWDPEPGICEHGGVLGLPGYPDVSKKKAES</sequence>
<accession>A0ABU6SHB2</accession>
<dbReference type="InterPro" id="IPR025287">
    <property type="entry name" value="WAK_GUB"/>
</dbReference>
<dbReference type="PANTHER" id="PTHR33138">
    <property type="entry name" value="OS01G0690200 PROTEIN"/>
    <property type="match status" value="1"/>
</dbReference>
<feature type="chain" id="PRO_5045608981" description="Wall-associated receptor kinase galacturonan-binding domain-containing protein" evidence="3">
    <location>
        <begin position="31"/>
        <end position="307"/>
    </location>
</feature>
<evidence type="ECO:0000256" key="1">
    <source>
        <dbReference type="ARBA" id="ARBA00004167"/>
    </source>
</evidence>
<keyword evidence="6" id="KW-1185">Reference proteome</keyword>
<dbReference type="Pfam" id="PF13947">
    <property type="entry name" value="GUB_WAK_bind"/>
    <property type="match status" value="1"/>
</dbReference>
<comment type="subcellular location">
    <subcellularLocation>
        <location evidence="1">Membrane</location>
        <topology evidence="1">Single-pass membrane protein</topology>
    </subcellularLocation>
</comment>
<organism evidence="5 6">
    <name type="scientific">Stylosanthes scabra</name>
    <dbReference type="NCBI Taxonomy" id="79078"/>
    <lineage>
        <taxon>Eukaryota</taxon>
        <taxon>Viridiplantae</taxon>
        <taxon>Streptophyta</taxon>
        <taxon>Embryophyta</taxon>
        <taxon>Tracheophyta</taxon>
        <taxon>Spermatophyta</taxon>
        <taxon>Magnoliopsida</taxon>
        <taxon>eudicotyledons</taxon>
        <taxon>Gunneridae</taxon>
        <taxon>Pentapetalae</taxon>
        <taxon>rosids</taxon>
        <taxon>fabids</taxon>
        <taxon>Fabales</taxon>
        <taxon>Fabaceae</taxon>
        <taxon>Papilionoideae</taxon>
        <taxon>50 kb inversion clade</taxon>
        <taxon>dalbergioids sensu lato</taxon>
        <taxon>Dalbergieae</taxon>
        <taxon>Pterocarpus clade</taxon>
        <taxon>Stylosanthes</taxon>
    </lineage>
</organism>
<feature type="signal peptide" evidence="3">
    <location>
        <begin position="1"/>
        <end position="30"/>
    </location>
</feature>
<dbReference type="Proteomes" id="UP001341840">
    <property type="component" value="Unassembled WGS sequence"/>
</dbReference>
<name>A0ABU6SHB2_9FABA</name>
<evidence type="ECO:0000313" key="6">
    <source>
        <dbReference type="Proteomes" id="UP001341840"/>
    </source>
</evidence>
<feature type="domain" description="Wall-associated receptor kinase galacturonan-binding" evidence="4">
    <location>
        <begin position="37"/>
        <end position="101"/>
    </location>
</feature>
<reference evidence="5 6" key="1">
    <citation type="journal article" date="2023" name="Plants (Basel)">
        <title>Bridging the Gap: Combining Genomics and Transcriptomics Approaches to Understand Stylosanthes scabra, an Orphan Legume from the Brazilian Caatinga.</title>
        <authorList>
            <person name="Ferreira-Neto J.R.C."/>
            <person name="da Silva M.D."/>
            <person name="Binneck E."/>
            <person name="de Melo N.F."/>
            <person name="da Silva R.H."/>
            <person name="de Melo A.L.T.M."/>
            <person name="Pandolfi V."/>
            <person name="Bustamante F.O."/>
            <person name="Brasileiro-Vidal A.C."/>
            <person name="Benko-Iseppon A.M."/>
        </authorList>
    </citation>
    <scope>NUCLEOTIDE SEQUENCE [LARGE SCALE GENOMIC DNA]</scope>
    <source>
        <tissue evidence="5">Leaves</tissue>
    </source>
</reference>
<dbReference type="PANTHER" id="PTHR33138:SF30">
    <property type="entry name" value="LEAF RUST 10 DISEASE-RESISTANCE LOCUS RECEPTOR-LIKE PROTEIN KINASE-LIKE 2.7"/>
    <property type="match status" value="1"/>
</dbReference>
<proteinExistence type="predicted"/>